<dbReference type="GO" id="GO:0009073">
    <property type="term" value="P:aromatic amino acid family biosynthetic process"/>
    <property type="evidence" value="ECO:0007669"/>
    <property type="project" value="UniProtKB-KW"/>
</dbReference>
<feature type="binding site" evidence="11">
    <location>
        <position position="41"/>
    </location>
    <ligand>
        <name>substrate</name>
    </ligand>
</feature>
<dbReference type="OrthoDB" id="9800332at2"/>
<comment type="cofactor">
    <cofactor evidence="11">
        <name>Mg(2+)</name>
        <dbReference type="ChEBI" id="CHEBI:18420"/>
    </cofactor>
    <text evidence="11">Binds 1 Mg(2+) ion per subunit.</text>
</comment>
<dbReference type="SUPFAM" id="SSF52540">
    <property type="entry name" value="P-loop containing nucleoside triphosphate hydrolases"/>
    <property type="match status" value="1"/>
</dbReference>
<keyword evidence="7 11" id="KW-0418">Kinase</keyword>
<dbReference type="PRINTS" id="PR01100">
    <property type="entry name" value="SHIKIMTKNASE"/>
</dbReference>
<dbReference type="GO" id="GO:0009423">
    <property type="term" value="P:chorismate biosynthetic process"/>
    <property type="evidence" value="ECO:0007669"/>
    <property type="project" value="UniProtKB-UniRule"/>
</dbReference>
<dbReference type="PROSITE" id="PS01128">
    <property type="entry name" value="SHIKIMATE_KINASE"/>
    <property type="match status" value="1"/>
</dbReference>
<evidence type="ECO:0000256" key="2">
    <source>
        <dbReference type="ARBA" id="ARBA00006997"/>
    </source>
</evidence>
<sequence length="182" mass="19248">MSTARPPRGRQVVLVGLPGVGKSTVGALLARKYGLDFFDADDCLEEQQGRSISEIFATDGEAGFRAIETATVIELLSRPGVIALGGGAVTNEAIRAALAGRDVVWLTQSVGQGVERIGSSTHRPLMAGSDIAGTLRRLKAGRDPLYRQVATIRIDTDRKHPGRVATELAAALGWGQDLEGED</sequence>
<keyword evidence="11" id="KW-0963">Cytoplasm</keyword>
<keyword evidence="9 11" id="KW-0057">Aromatic amino acid biosynthesis</keyword>
<dbReference type="GO" id="GO:0000287">
    <property type="term" value="F:magnesium ion binding"/>
    <property type="evidence" value="ECO:0007669"/>
    <property type="project" value="UniProtKB-UniRule"/>
</dbReference>
<gene>
    <name evidence="11" type="primary">aroK</name>
    <name evidence="12" type="ORF">PROPJV5_0083</name>
</gene>
<feature type="binding site" evidence="11">
    <location>
        <position position="86"/>
    </location>
    <ligand>
        <name>substrate</name>
    </ligand>
</feature>
<evidence type="ECO:0000256" key="8">
    <source>
        <dbReference type="ARBA" id="ARBA00022840"/>
    </source>
</evidence>
<dbReference type="GO" id="GO:0005524">
    <property type="term" value="F:ATP binding"/>
    <property type="evidence" value="ECO:0007669"/>
    <property type="project" value="UniProtKB-UniRule"/>
</dbReference>
<dbReference type="PANTHER" id="PTHR21087">
    <property type="entry name" value="SHIKIMATE KINASE"/>
    <property type="match status" value="1"/>
</dbReference>
<dbReference type="GO" id="GO:0008652">
    <property type="term" value="P:amino acid biosynthetic process"/>
    <property type="evidence" value="ECO:0007669"/>
    <property type="project" value="UniProtKB-KW"/>
</dbReference>
<keyword evidence="8 11" id="KW-0067">ATP-binding</keyword>
<dbReference type="Pfam" id="PF01202">
    <property type="entry name" value="SKI"/>
    <property type="match status" value="1"/>
</dbReference>
<keyword evidence="11" id="KW-0479">Metal-binding</keyword>
<keyword evidence="13" id="KW-1185">Reference proteome</keyword>
<evidence type="ECO:0000313" key="12">
    <source>
        <dbReference type="EMBL" id="SPF67073.1"/>
    </source>
</evidence>
<dbReference type="CDD" id="cd00464">
    <property type="entry name" value="SK"/>
    <property type="match status" value="1"/>
</dbReference>
<dbReference type="AlphaFoldDB" id="A0A375HX70"/>
<dbReference type="InterPro" id="IPR031322">
    <property type="entry name" value="Shikimate/glucono_kinase"/>
</dbReference>
<feature type="binding site" evidence="11">
    <location>
        <position position="23"/>
    </location>
    <ligand>
        <name>Mg(2+)</name>
        <dbReference type="ChEBI" id="CHEBI:18420"/>
    </ligand>
</feature>
<reference evidence="13" key="1">
    <citation type="submission" date="2018-02" db="EMBL/GenBank/DDBJ databases">
        <authorList>
            <person name="Hornung B."/>
        </authorList>
    </citation>
    <scope>NUCLEOTIDE SEQUENCE [LARGE SCALE GENOMIC DNA]</scope>
</reference>
<dbReference type="EMBL" id="OMOH01000001">
    <property type="protein sequence ID" value="SPF67073.1"/>
    <property type="molecule type" value="Genomic_DNA"/>
</dbReference>
<dbReference type="UniPathway" id="UPA00053">
    <property type="reaction ID" value="UER00088"/>
</dbReference>
<comment type="similarity">
    <text evidence="2 11">Belongs to the shikimate kinase family.</text>
</comment>
<comment type="catalytic activity">
    <reaction evidence="10 11">
        <text>shikimate + ATP = 3-phosphoshikimate + ADP + H(+)</text>
        <dbReference type="Rhea" id="RHEA:13121"/>
        <dbReference type="ChEBI" id="CHEBI:15378"/>
        <dbReference type="ChEBI" id="CHEBI:30616"/>
        <dbReference type="ChEBI" id="CHEBI:36208"/>
        <dbReference type="ChEBI" id="CHEBI:145989"/>
        <dbReference type="ChEBI" id="CHEBI:456216"/>
        <dbReference type="EC" id="2.7.1.71"/>
    </reaction>
</comment>
<feature type="binding site" evidence="11">
    <location>
        <position position="65"/>
    </location>
    <ligand>
        <name>substrate</name>
    </ligand>
</feature>
<comment type="caution">
    <text evidence="11">Lacks conserved residue(s) required for the propagation of feature annotation.</text>
</comment>
<protein>
    <recommendedName>
        <fullName evidence="3 11">Shikimate kinase</fullName>
        <shortName evidence="11">SK</shortName>
        <ecNumber evidence="3 11">2.7.1.71</ecNumber>
    </recommendedName>
</protein>
<feature type="binding site" evidence="11">
    <location>
        <position position="123"/>
    </location>
    <ligand>
        <name>ATP</name>
        <dbReference type="ChEBI" id="CHEBI:30616"/>
    </ligand>
</feature>
<proteinExistence type="inferred from homology"/>
<comment type="function">
    <text evidence="11">Catalyzes the specific phosphorylation of the 3-hydroxyl group of shikimic acid using ATP as a cosubstrate.</text>
</comment>
<dbReference type="InterPro" id="IPR027417">
    <property type="entry name" value="P-loop_NTPase"/>
</dbReference>
<evidence type="ECO:0000256" key="10">
    <source>
        <dbReference type="ARBA" id="ARBA00048567"/>
    </source>
</evidence>
<dbReference type="PANTHER" id="PTHR21087:SF16">
    <property type="entry name" value="SHIKIMATE KINASE 1, CHLOROPLASTIC"/>
    <property type="match status" value="1"/>
</dbReference>
<organism evidence="12 13">
    <name type="scientific">Propionibacterium ruminifibrarum</name>
    <dbReference type="NCBI Taxonomy" id="1962131"/>
    <lineage>
        <taxon>Bacteria</taxon>
        <taxon>Bacillati</taxon>
        <taxon>Actinomycetota</taxon>
        <taxon>Actinomycetes</taxon>
        <taxon>Propionibacteriales</taxon>
        <taxon>Propionibacteriaceae</taxon>
        <taxon>Propionibacterium</taxon>
    </lineage>
</organism>
<keyword evidence="6 11" id="KW-0547">Nucleotide-binding</keyword>
<dbReference type="RefSeq" id="WP_119714380.1">
    <property type="nucleotide sequence ID" value="NZ_OMOH01000001.1"/>
</dbReference>
<evidence type="ECO:0000256" key="9">
    <source>
        <dbReference type="ARBA" id="ARBA00023141"/>
    </source>
</evidence>
<dbReference type="GO" id="GO:0004765">
    <property type="term" value="F:shikimate kinase activity"/>
    <property type="evidence" value="ECO:0007669"/>
    <property type="project" value="UniProtKB-UniRule"/>
</dbReference>
<dbReference type="Gene3D" id="3.40.50.300">
    <property type="entry name" value="P-loop containing nucleotide triphosphate hydrolases"/>
    <property type="match status" value="1"/>
</dbReference>
<evidence type="ECO:0000256" key="3">
    <source>
        <dbReference type="ARBA" id="ARBA00012154"/>
    </source>
</evidence>
<comment type="subcellular location">
    <subcellularLocation>
        <location evidence="11">Cytoplasm</location>
    </subcellularLocation>
</comment>
<name>A0A375HX70_9ACTN</name>
<evidence type="ECO:0000256" key="4">
    <source>
        <dbReference type="ARBA" id="ARBA00022605"/>
    </source>
</evidence>
<keyword evidence="11" id="KW-0460">Magnesium</keyword>
<evidence type="ECO:0000256" key="11">
    <source>
        <dbReference type="HAMAP-Rule" id="MF_00109"/>
    </source>
</evidence>
<accession>A0A375HX70</accession>
<feature type="binding site" evidence="11">
    <location>
        <begin position="19"/>
        <end position="24"/>
    </location>
    <ligand>
        <name>ATP</name>
        <dbReference type="ChEBI" id="CHEBI:30616"/>
    </ligand>
</feature>
<dbReference type="HAMAP" id="MF_00109">
    <property type="entry name" value="Shikimate_kinase"/>
    <property type="match status" value="1"/>
</dbReference>
<comment type="subunit">
    <text evidence="11">Monomer.</text>
</comment>
<comment type="pathway">
    <text evidence="1 11">Metabolic intermediate biosynthesis; chorismate biosynthesis; chorismate from D-erythrose 4-phosphate and phosphoenolpyruvate: step 5/7.</text>
</comment>
<keyword evidence="5 11" id="KW-0808">Transferase</keyword>
<dbReference type="InterPro" id="IPR023000">
    <property type="entry name" value="Shikimate_kinase_CS"/>
</dbReference>
<dbReference type="InterPro" id="IPR000623">
    <property type="entry name" value="Shikimate_kinase/TSH1"/>
</dbReference>
<keyword evidence="4 11" id="KW-0028">Amino-acid biosynthesis</keyword>
<dbReference type="EC" id="2.7.1.71" evidence="3 11"/>
<evidence type="ECO:0000256" key="5">
    <source>
        <dbReference type="ARBA" id="ARBA00022679"/>
    </source>
</evidence>
<evidence type="ECO:0000313" key="13">
    <source>
        <dbReference type="Proteomes" id="UP000265962"/>
    </source>
</evidence>
<dbReference type="GO" id="GO:0005829">
    <property type="term" value="C:cytosol"/>
    <property type="evidence" value="ECO:0007669"/>
    <property type="project" value="TreeGrafter"/>
</dbReference>
<feature type="binding site" evidence="11">
    <location>
        <position position="142"/>
    </location>
    <ligand>
        <name>substrate</name>
    </ligand>
</feature>
<evidence type="ECO:0000256" key="1">
    <source>
        <dbReference type="ARBA" id="ARBA00004842"/>
    </source>
</evidence>
<dbReference type="Proteomes" id="UP000265962">
    <property type="component" value="Unassembled WGS sequence"/>
</dbReference>
<evidence type="ECO:0000256" key="7">
    <source>
        <dbReference type="ARBA" id="ARBA00022777"/>
    </source>
</evidence>
<evidence type="ECO:0000256" key="6">
    <source>
        <dbReference type="ARBA" id="ARBA00022741"/>
    </source>
</evidence>